<dbReference type="Proteomes" id="UP001497525">
    <property type="component" value="Unassembled WGS sequence"/>
</dbReference>
<evidence type="ECO:0000259" key="2">
    <source>
        <dbReference type="Pfam" id="PF04991"/>
    </source>
</evidence>
<reference evidence="3" key="1">
    <citation type="submission" date="2024-06" db="EMBL/GenBank/DDBJ databases">
        <authorList>
            <person name="Liu X."/>
            <person name="Lenzi L."/>
            <person name="Haldenby T S."/>
            <person name="Uol C."/>
        </authorList>
    </citation>
    <scope>NUCLEOTIDE SEQUENCE</scope>
</reference>
<dbReference type="InterPro" id="IPR052942">
    <property type="entry name" value="LPS_cholinephosphotransferase"/>
</dbReference>
<feature type="domain" description="LicD/FKTN/FKRP nucleotidyltransferase" evidence="2">
    <location>
        <begin position="152"/>
        <end position="215"/>
    </location>
</feature>
<gene>
    <name evidence="3" type="ORF">CDAUBV1_LOCUS16577</name>
</gene>
<dbReference type="InterPro" id="IPR007074">
    <property type="entry name" value="LicD/FKTN/FKRP_NTP_transf"/>
</dbReference>
<dbReference type="PANTHER" id="PTHR43404">
    <property type="entry name" value="LIPOPOLYSACCHARIDE CHOLINEPHOSPHOTRANSFERASE LICD"/>
    <property type="match status" value="1"/>
</dbReference>
<keyword evidence="1" id="KW-0812">Transmembrane</keyword>
<evidence type="ECO:0000256" key="1">
    <source>
        <dbReference type="SAM" id="Phobius"/>
    </source>
</evidence>
<dbReference type="Pfam" id="PF04991">
    <property type="entry name" value="LicD"/>
    <property type="match status" value="1"/>
</dbReference>
<feature type="transmembrane region" description="Helical" evidence="1">
    <location>
        <begin position="21"/>
        <end position="40"/>
    </location>
</feature>
<name>A0AAV2TVX3_CALDB</name>
<dbReference type="GO" id="GO:0009100">
    <property type="term" value="P:glycoprotein metabolic process"/>
    <property type="evidence" value="ECO:0007669"/>
    <property type="project" value="UniProtKB-ARBA"/>
</dbReference>
<protein>
    <recommendedName>
        <fullName evidence="2">LicD/FKTN/FKRP nucleotidyltransferase domain-containing protein</fullName>
    </recommendedName>
</protein>
<keyword evidence="1" id="KW-1133">Transmembrane helix</keyword>
<keyword evidence="1" id="KW-0472">Membrane</keyword>
<proteinExistence type="predicted"/>
<dbReference type="PANTHER" id="PTHR43404:SF2">
    <property type="entry name" value="LIPOPOLYSACCHARIDE CHOLINEPHOSPHOTRANSFERASE LICD"/>
    <property type="match status" value="1"/>
</dbReference>
<dbReference type="EMBL" id="CAXLJL010000845">
    <property type="protein sequence ID" value="CAL5141325.1"/>
    <property type="molecule type" value="Genomic_DNA"/>
</dbReference>
<accession>A0AAV2TVX3</accession>
<comment type="caution">
    <text evidence="3">The sequence shown here is derived from an EMBL/GenBank/DDBJ whole genome shotgun (WGS) entry which is preliminary data.</text>
</comment>
<dbReference type="AlphaFoldDB" id="A0AAV2TVX3"/>
<sequence>MIGSMRITYPNVKTRRKLRRSLFYIQLIAVLILFNVPVFINHRVVTIEDDWIYSPESIPNSKQTMREESTNMFVVQPDKSPSDVPLPDLKQIFWPEEKFAKQPAGILNAEGHILPLPAPFEPVMSRAQRQLSRELMELFSQIMFSNHLGNKFMLYGGTLLGSLRHHDFIPWDDDVDLLVDVEVRDQVEKLLKELEPHYFLEITRYRDKFFASFIDETLRSHDLPHSRHTSPYPWGWPFIDVQFYRNNGTHICDIGLSYKRMFCWPTDIVFPLYYRPFGTNWYPAPRDSVEFTRMTYDLDDVCIRTGYSHVLEESIPSASVLCDELASQYAFVKHGSCMNTMKQKIDSRMVMAEETLFTVYLGDRNFTEHSICVPVDRQSVNIDPYSLQNLPNISIERIMNDLGLDLK</sequence>
<organism evidence="3 4">
    <name type="scientific">Calicophoron daubneyi</name>
    <name type="common">Rumen fluke</name>
    <name type="synonym">Paramphistomum daubneyi</name>
    <dbReference type="NCBI Taxonomy" id="300641"/>
    <lineage>
        <taxon>Eukaryota</taxon>
        <taxon>Metazoa</taxon>
        <taxon>Spiralia</taxon>
        <taxon>Lophotrochozoa</taxon>
        <taxon>Platyhelminthes</taxon>
        <taxon>Trematoda</taxon>
        <taxon>Digenea</taxon>
        <taxon>Plagiorchiida</taxon>
        <taxon>Pronocephalata</taxon>
        <taxon>Paramphistomoidea</taxon>
        <taxon>Paramphistomidae</taxon>
        <taxon>Calicophoron</taxon>
    </lineage>
</organism>
<evidence type="ECO:0000313" key="3">
    <source>
        <dbReference type="EMBL" id="CAL5141325.1"/>
    </source>
</evidence>
<evidence type="ECO:0000313" key="4">
    <source>
        <dbReference type="Proteomes" id="UP001497525"/>
    </source>
</evidence>